<dbReference type="PROSITE" id="PS00550">
    <property type="entry name" value="HEMERYTHRINS"/>
    <property type="match status" value="1"/>
</dbReference>
<dbReference type="Gene3D" id="1.20.120.50">
    <property type="entry name" value="Hemerythrin-like"/>
    <property type="match status" value="1"/>
</dbReference>
<reference evidence="6 7" key="1">
    <citation type="journal article" date="2018" name="MBio">
        <title>Insights into the evolution of host association through the isolation and characterization of a novel human periodontal pathobiont, Desulfobulbus oralis.</title>
        <authorList>
            <person name="Cross K.L."/>
            <person name="Chirania P."/>
            <person name="Xiong W."/>
            <person name="Beall C.J."/>
            <person name="Elkins J.G."/>
            <person name="Giannone R.J."/>
            <person name="Griffen A.L."/>
            <person name="Guss A.M."/>
            <person name="Hettich R.L."/>
            <person name="Joshi S.S."/>
            <person name="Mokrzan E.M."/>
            <person name="Martin R.K."/>
            <person name="Zhulin I.B."/>
            <person name="Leys E.J."/>
            <person name="Podar M."/>
        </authorList>
    </citation>
    <scope>NUCLEOTIDE SEQUENCE [LARGE SCALE GENOMIC DNA]</scope>
    <source>
        <strain evidence="6 7">ORNL</strain>
    </source>
</reference>
<comment type="similarity">
    <text evidence="1">Belongs to the hemerythrin family.</text>
</comment>
<dbReference type="InterPro" id="IPR012312">
    <property type="entry name" value="Hemerythrin-like"/>
</dbReference>
<dbReference type="Pfam" id="PF01814">
    <property type="entry name" value="Hemerythrin"/>
    <property type="match status" value="1"/>
</dbReference>
<keyword evidence="2" id="KW-0561">Oxygen transport</keyword>
<dbReference type="GO" id="GO:0046872">
    <property type="term" value="F:metal ion binding"/>
    <property type="evidence" value="ECO:0007669"/>
    <property type="project" value="UniProtKB-KW"/>
</dbReference>
<dbReference type="NCBIfam" id="NF033749">
    <property type="entry name" value="bact_hemeryth"/>
    <property type="match status" value="1"/>
</dbReference>
<dbReference type="NCBIfam" id="NF002007">
    <property type="entry name" value="PRK00808.1"/>
    <property type="match status" value="1"/>
</dbReference>
<gene>
    <name evidence="6" type="ORF">CAY53_05095</name>
</gene>
<dbReference type="EMBL" id="CP021255">
    <property type="protein sequence ID" value="AVD70933.1"/>
    <property type="molecule type" value="Genomic_DNA"/>
</dbReference>
<dbReference type="InterPro" id="IPR050669">
    <property type="entry name" value="Hemerythrin"/>
</dbReference>
<organism evidence="6 7">
    <name type="scientific">Desulfobulbus oralis</name>
    <dbReference type="NCBI Taxonomy" id="1986146"/>
    <lineage>
        <taxon>Bacteria</taxon>
        <taxon>Pseudomonadati</taxon>
        <taxon>Thermodesulfobacteriota</taxon>
        <taxon>Desulfobulbia</taxon>
        <taxon>Desulfobulbales</taxon>
        <taxon>Desulfobulbaceae</taxon>
        <taxon>Desulfobulbus</taxon>
    </lineage>
</organism>
<keyword evidence="4" id="KW-0408">Iron</keyword>
<dbReference type="NCBIfam" id="TIGR02481">
    <property type="entry name" value="hemeryth_dom"/>
    <property type="match status" value="1"/>
</dbReference>
<dbReference type="AlphaFoldDB" id="A0A2L1GMN6"/>
<protein>
    <recommendedName>
        <fullName evidence="5">Hemerythrin-like domain-containing protein</fullName>
    </recommendedName>
</protein>
<dbReference type="SUPFAM" id="SSF47188">
    <property type="entry name" value="Hemerythrin-like"/>
    <property type="match status" value="1"/>
</dbReference>
<dbReference type="KEGG" id="deo:CAY53_05095"/>
<accession>A0A2L1GMN6</accession>
<sequence>METLQWGPDLETGIAVIDAQHKRLVQLVNQMYEARQKHDMNTVGAVIPEMVDYSVSHFNFEEELMQDAGYGLLKVHKWLHEQFVNKLPDFQARYQAGEDITEELYIMLSRWLTHHICREDRGYVQSIKAYLAQNGEVSAPGGSTASGSA</sequence>
<dbReference type="Proteomes" id="UP000239867">
    <property type="component" value="Chromosome"/>
</dbReference>
<evidence type="ECO:0000313" key="6">
    <source>
        <dbReference type="EMBL" id="AVD70933.1"/>
    </source>
</evidence>
<dbReference type="CDD" id="cd12107">
    <property type="entry name" value="Hemerythrin"/>
    <property type="match status" value="1"/>
</dbReference>
<evidence type="ECO:0000259" key="5">
    <source>
        <dbReference type="Pfam" id="PF01814"/>
    </source>
</evidence>
<proteinExistence type="inferred from homology"/>
<keyword evidence="3" id="KW-0479">Metal-binding</keyword>
<evidence type="ECO:0000256" key="4">
    <source>
        <dbReference type="ARBA" id="ARBA00023004"/>
    </source>
</evidence>
<dbReference type="InterPro" id="IPR035938">
    <property type="entry name" value="Hemerythrin-like_sf"/>
</dbReference>
<dbReference type="InterPro" id="IPR016131">
    <property type="entry name" value="Haemerythrin_Fe_BS"/>
</dbReference>
<keyword evidence="7" id="KW-1185">Reference proteome</keyword>
<evidence type="ECO:0000256" key="3">
    <source>
        <dbReference type="ARBA" id="ARBA00022723"/>
    </source>
</evidence>
<dbReference type="OrthoDB" id="9774644at2"/>
<feature type="domain" description="Hemerythrin-like" evidence="5">
    <location>
        <begin position="12"/>
        <end position="124"/>
    </location>
</feature>
<dbReference type="GO" id="GO:0005344">
    <property type="term" value="F:oxygen carrier activity"/>
    <property type="evidence" value="ECO:0007669"/>
    <property type="project" value="UniProtKB-KW"/>
</dbReference>
<keyword evidence="2" id="KW-0813">Transport</keyword>
<evidence type="ECO:0000313" key="7">
    <source>
        <dbReference type="Proteomes" id="UP000239867"/>
    </source>
</evidence>
<dbReference type="PANTHER" id="PTHR37164:SF1">
    <property type="entry name" value="BACTERIOHEMERYTHRIN"/>
    <property type="match status" value="1"/>
</dbReference>
<dbReference type="RefSeq" id="WP_104936213.1">
    <property type="nucleotide sequence ID" value="NZ_CP021255.1"/>
</dbReference>
<dbReference type="InterPro" id="IPR012827">
    <property type="entry name" value="Hemerythrin_metal-bd"/>
</dbReference>
<evidence type="ECO:0000256" key="1">
    <source>
        <dbReference type="ARBA" id="ARBA00010587"/>
    </source>
</evidence>
<evidence type="ECO:0000256" key="2">
    <source>
        <dbReference type="ARBA" id="ARBA00022621"/>
    </source>
</evidence>
<dbReference type="PANTHER" id="PTHR37164">
    <property type="entry name" value="BACTERIOHEMERYTHRIN"/>
    <property type="match status" value="1"/>
</dbReference>
<name>A0A2L1GMN6_9BACT</name>